<dbReference type="GO" id="GO:0006631">
    <property type="term" value="P:fatty acid metabolic process"/>
    <property type="evidence" value="ECO:0007669"/>
    <property type="project" value="TreeGrafter"/>
</dbReference>
<evidence type="ECO:0000313" key="5">
    <source>
        <dbReference type="EMBL" id="XDI38659.1"/>
    </source>
</evidence>
<comment type="similarity">
    <text evidence="1">Belongs to the ATP-dependent AMP-binding enzyme family.</text>
</comment>
<dbReference type="Pfam" id="PF00501">
    <property type="entry name" value="AMP-binding"/>
    <property type="match status" value="1"/>
</dbReference>
<dbReference type="PANTHER" id="PTHR43201:SF5">
    <property type="entry name" value="MEDIUM-CHAIN ACYL-COA LIGASE ACSF2, MITOCHONDRIAL"/>
    <property type="match status" value="1"/>
</dbReference>
<evidence type="ECO:0000256" key="2">
    <source>
        <dbReference type="ARBA" id="ARBA00022598"/>
    </source>
</evidence>
<protein>
    <submittedName>
        <fullName evidence="5">AMP-binding protein</fullName>
    </submittedName>
</protein>
<dbReference type="InterPro" id="IPR042099">
    <property type="entry name" value="ANL_N_sf"/>
</dbReference>
<feature type="domain" description="AMP-binding enzyme C-terminal" evidence="4">
    <location>
        <begin position="328"/>
        <end position="401"/>
    </location>
</feature>
<name>A0AB39BXV2_9BACI</name>
<dbReference type="InterPro" id="IPR020845">
    <property type="entry name" value="AMP-binding_CS"/>
</dbReference>
<dbReference type="NCBIfam" id="NF006167">
    <property type="entry name" value="PRK08308.1"/>
    <property type="match status" value="1"/>
</dbReference>
<dbReference type="CDD" id="cd04433">
    <property type="entry name" value="AFD_class_I"/>
    <property type="match status" value="1"/>
</dbReference>
<dbReference type="Pfam" id="PF13193">
    <property type="entry name" value="AMP-binding_C"/>
    <property type="match status" value="1"/>
</dbReference>
<keyword evidence="2" id="KW-0436">Ligase</keyword>
<dbReference type="InterPro" id="IPR045851">
    <property type="entry name" value="AMP-bd_C_sf"/>
</dbReference>
<reference evidence="5" key="1">
    <citation type="submission" date="2024-07" db="EMBL/GenBank/DDBJ databases">
        <title>Identification and characteristics of an arsenic-resistant bacterial isolate, which belongs to a novel species.</title>
        <authorList>
            <person name="Juszczyk A."/>
            <person name="Kowalczyk A."/>
            <person name="Was K."/>
            <person name="Kosowicz W."/>
            <person name="Budzyn A."/>
            <person name="Latowski D."/>
        </authorList>
    </citation>
    <scope>NUCLEOTIDE SEQUENCE</scope>
    <source>
        <strain evidence="5">As8PL</strain>
    </source>
</reference>
<dbReference type="InterPro" id="IPR000873">
    <property type="entry name" value="AMP-dep_synth/lig_dom"/>
</dbReference>
<evidence type="ECO:0000256" key="1">
    <source>
        <dbReference type="ARBA" id="ARBA00006432"/>
    </source>
</evidence>
<evidence type="ECO:0000259" key="4">
    <source>
        <dbReference type="Pfam" id="PF13193"/>
    </source>
</evidence>
<sequence>MIIVNDQYYSYDDLEDQFASFEQQQTLRECKNKRIAVCHDDAFLVLALCLFIRKKGGSIAPLHATTPLEGAVRIAIKTDCHYLFYQQVDDPVMLNRKVEEKRAVLVQLSSGTTGDPKCIERTWSSIEEELNNYNVGLNISMITTSIVACPINHSYGLISGVLAAIKRGSTPVIITNLNPKYILKKLQEFPIHLLYAAPTLLYTLLRLLSRDERFYAVMSSGTKMPEAWLHSLKEVSGRVLQQYGCSEAGCVSINANLDKPEEIGRPLSHINIESGGSKNKPKEIILHTSEQIIHTKDMGYVDEQGNLHFVERMDDMINVAGLNVYPYEIENVIRSYKGICDVVVYKKVDPYALERVCANYISEEPIESSLLRAWCKKKLAPYQVPIEWIQVEKIERMANGKVNRKQLGGIYR</sequence>
<dbReference type="GO" id="GO:0031956">
    <property type="term" value="F:medium-chain fatty acid-CoA ligase activity"/>
    <property type="evidence" value="ECO:0007669"/>
    <property type="project" value="TreeGrafter"/>
</dbReference>
<dbReference type="PANTHER" id="PTHR43201">
    <property type="entry name" value="ACYL-COA SYNTHETASE"/>
    <property type="match status" value="1"/>
</dbReference>
<gene>
    <name evidence="5" type="ORF">AB3N04_10340</name>
</gene>
<organism evidence="5">
    <name type="scientific">Alkalihalophilus sp. As8PL</name>
    <dbReference type="NCBI Taxonomy" id="3237103"/>
    <lineage>
        <taxon>Bacteria</taxon>
        <taxon>Bacillati</taxon>
        <taxon>Bacillota</taxon>
        <taxon>Bacilli</taxon>
        <taxon>Bacillales</taxon>
        <taxon>Bacillaceae</taxon>
        <taxon>Alkalihalophilus</taxon>
    </lineage>
</organism>
<dbReference type="EMBL" id="CP162551">
    <property type="protein sequence ID" value="XDI38659.1"/>
    <property type="molecule type" value="Genomic_DNA"/>
</dbReference>
<dbReference type="AlphaFoldDB" id="A0AB39BXV2"/>
<dbReference type="RefSeq" id="WP_368505918.1">
    <property type="nucleotide sequence ID" value="NZ_CP162551.1"/>
</dbReference>
<feature type="domain" description="AMP-dependent synthetase/ligase" evidence="3">
    <location>
        <begin position="94"/>
        <end position="272"/>
    </location>
</feature>
<dbReference type="SUPFAM" id="SSF56801">
    <property type="entry name" value="Acetyl-CoA synthetase-like"/>
    <property type="match status" value="1"/>
</dbReference>
<dbReference type="PROSITE" id="PS00455">
    <property type="entry name" value="AMP_BINDING"/>
    <property type="match status" value="1"/>
</dbReference>
<accession>A0AB39BXV2</accession>
<proteinExistence type="inferred from homology"/>
<dbReference type="InterPro" id="IPR025110">
    <property type="entry name" value="AMP-bd_C"/>
</dbReference>
<dbReference type="Gene3D" id="3.30.300.30">
    <property type="match status" value="1"/>
</dbReference>
<dbReference type="Gene3D" id="3.40.50.12780">
    <property type="entry name" value="N-terminal domain of ligase-like"/>
    <property type="match status" value="1"/>
</dbReference>
<evidence type="ECO:0000259" key="3">
    <source>
        <dbReference type="Pfam" id="PF00501"/>
    </source>
</evidence>